<protein>
    <submittedName>
        <fullName evidence="1">Uncharacterized protein</fullName>
    </submittedName>
</protein>
<evidence type="ECO:0000313" key="2">
    <source>
        <dbReference type="Proteomes" id="UP001604336"/>
    </source>
</evidence>
<dbReference type="EMBL" id="JBFOLK010000005">
    <property type="protein sequence ID" value="KAL2511683.1"/>
    <property type="molecule type" value="Genomic_DNA"/>
</dbReference>
<sequence length="108" mass="11785">MPCLQKGVVIFCPQGAEYQPPTTNVTSLCQRGGSATNGGGRGKYKIVKEGNFLVRVTRSKSDVKGGGYGSVDEVELGELKGRDGEGGTWDEWRCRVGWQRRYMGRVAL</sequence>
<reference evidence="2" key="1">
    <citation type="submission" date="2024-07" db="EMBL/GenBank/DDBJ databases">
        <title>Two chromosome-level genome assemblies of Korean endemic species Abeliophyllum distichum and Forsythia ovata (Oleaceae).</title>
        <authorList>
            <person name="Jang H."/>
        </authorList>
    </citation>
    <scope>NUCLEOTIDE SEQUENCE [LARGE SCALE GENOMIC DNA]</scope>
</reference>
<keyword evidence="2" id="KW-1185">Reference proteome</keyword>
<accession>A0ABD1TGL0</accession>
<comment type="caution">
    <text evidence="1">The sequence shown here is derived from an EMBL/GenBank/DDBJ whole genome shotgun (WGS) entry which is preliminary data.</text>
</comment>
<gene>
    <name evidence="1" type="ORF">Adt_17283</name>
</gene>
<proteinExistence type="predicted"/>
<dbReference type="AlphaFoldDB" id="A0ABD1TGL0"/>
<dbReference type="Proteomes" id="UP001604336">
    <property type="component" value="Unassembled WGS sequence"/>
</dbReference>
<name>A0ABD1TGL0_9LAMI</name>
<evidence type="ECO:0000313" key="1">
    <source>
        <dbReference type="EMBL" id="KAL2511683.1"/>
    </source>
</evidence>
<organism evidence="1 2">
    <name type="scientific">Abeliophyllum distichum</name>
    <dbReference type="NCBI Taxonomy" id="126358"/>
    <lineage>
        <taxon>Eukaryota</taxon>
        <taxon>Viridiplantae</taxon>
        <taxon>Streptophyta</taxon>
        <taxon>Embryophyta</taxon>
        <taxon>Tracheophyta</taxon>
        <taxon>Spermatophyta</taxon>
        <taxon>Magnoliopsida</taxon>
        <taxon>eudicotyledons</taxon>
        <taxon>Gunneridae</taxon>
        <taxon>Pentapetalae</taxon>
        <taxon>asterids</taxon>
        <taxon>lamiids</taxon>
        <taxon>Lamiales</taxon>
        <taxon>Oleaceae</taxon>
        <taxon>Forsythieae</taxon>
        <taxon>Abeliophyllum</taxon>
    </lineage>
</organism>